<evidence type="ECO:0000259" key="8">
    <source>
        <dbReference type="Pfam" id="PF02706"/>
    </source>
</evidence>
<evidence type="ECO:0000256" key="7">
    <source>
        <dbReference type="SAM" id="Phobius"/>
    </source>
</evidence>
<feature type="transmembrane region" description="Helical" evidence="7">
    <location>
        <begin position="20"/>
        <end position="40"/>
    </location>
</feature>
<dbReference type="RefSeq" id="WP_153923723.1">
    <property type="nucleotide sequence ID" value="NZ_JACRWE010000002.1"/>
</dbReference>
<dbReference type="InterPro" id="IPR050445">
    <property type="entry name" value="Bact_polysacc_biosynth/exp"/>
</dbReference>
<keyword evidence="4 7" id="KW-0812">Transmembrane</keyword>
<evidence type="ECO:0000259" key="9">
    <source>
        <dbReference type="Pfam" id="PF13807"/>
    </source>
</evidence>
<feature type="transmembrane region" description="Helical" evidence="7">
    <location>
        <begin position="173"/>
        <end position="193"/>
    </location>
</feature>
<dbReference type="PANTHER" id="PTHR32309">
    <property type="entry name" value="TYROSINE-PROTEIN KINASE"/>
    <property type="match status" value="1"/>
</dbReference>
<dbReference type="EMBL" id="JACRWE010000002">
    <property type="protein sequence ID" value="MBC5995834.1"/>
    <property type="molecule type" value="Genomic_DNA"/>
</dbReference>
<accession>A0ABR7JLP8</accession>
<keyword evidence="5 7" id="KW-1133">Transmembrane helix</keyword>
<dbReference type="Pfam" id="PF13807">
    <property type="entry name" value="GNVR"/>
    <property type="match status" value="1"/>
</dbReference>
<dbReference type="InterPro" id="IPR032807">
    <property type="entry name" value="GNVR"/>
</dbReference>
<comment type="caution">
    <text evidence="10">The sequence shown here is derived from an EMBL/GenBank/DDBJ whole genome shotgun (WGS) entry which is preliminary data.</text>
</comment>
<feature type="domain" description="Polysaccharide chain length determinant N-terminal" evidence="8">
    <location>
        <begin position="4"/>
        <end position="93"/>
    </location>
</feature>
<keyword evidence="11" id="KW-1185">Reference proteome</keyword>
<dbReference type="Proteomes" id="UP000609849">
    <property type="component" value="Unassembled WGS sequence"/>
</dbReference>
<reference evidence="10 11" key="1">
    <citation type="submission" date="2020-08" db="EMBL/GenBank/DDBJ databases">
        <authorList>
            <person name="Liu C."/>
            <person name="Sun Q."/>
        </authorList>
    </citation>
    <scope>NUCLEOTIDE SEQUENCE [LARGE SCALE GENOMIC DNA]</scope>
    <source>
        <strain evidence="10 11">NSJ-18</strain>
    </source>
</reference>
<comment type="similarity">
    <text evidence="2">Belongs to the CpsC/CapA family.</text>
</comment>
<gene>
    <name evidence="10" type="ORF">H8923_03610</name>
</gene>
<evidence type="ECO:0000256" key="5">
    <source>
        <dbReference type="ARBA" id="ARBA00022989"/>
    </source>
</evidence>
<evidence type="ECO:0000256" key="6">
    <source>
        <dbReference type="ARBA" id="ARBA00023136"/>
    </source>
</evidence>
<evidence type="ECO:0000313" key="11">
    <source>
        <dbReference type="Proteomes" id="UP000609849"/>
    </source>
</evidence>
<feature type="domain" description="Tyrosine-protein kinase G-rich" evidence="9">
    <location>
        <begin position="147"/>
        <end position="193"/>
    </location>
</feature>
<sequence>MEKTIDLKECLSIIKSKWRLISILMIVFMIISVALSFFVIEPVYETNTTLIVNKSEESESKTMTGDEYSVAQRLAVTYGKIITSRTVINEVIRLLNLNMTYEELSSNINVSTLDDTQIINISVQDSSKTRAMNIANTIPKVFGREVTRITTTNEIKVIDRAIVPSDHIKPNKVIYIATGILLGLATGIFLVLISEYIDTRIKKPEDIQRYLNIPTIGVIPKEEV</sequence>
<evidence type="ECO:0000256" key="2">
    <source>
        <dbReference type="ARBA" id="ARBA00006683"/>
    </source>
</evidence>
<comment type="subcellular location">
    <subcellularLocation>
        <location evidence="1">Cell membrane</location>
        <topology evidence="1">Multi-pass membrane protein</topology>
    </subcellularLocation>
</comment>
<dbReference type="Pfam" id="PF02706">
    <property type="entry name" value="Wzz"/>
    <property type="match status" value="1"/>
</dbReference>
<dbReference type="PANTHER" id="PTHR32309:SF13">
    <property type="entry name" value="FERRIC ENTEROBACTIN TRANSPORT PROTEIN FEPE"/>
    <property type="match status" value="1"/>
</dbReference>
<organism evidence="10 11">
    <name type="scientific">Romboutsia faecis</name>
    <dbReference type="NCBI Taxonomy" id="2764597"/>
    <lineage>
        <taxon>Bacteria</taxon>
        <taxon>Bacillati</taxon>
        <taxon>Bacillota</taxon>
        <taxon>Clostridia</taxon>
        <taxon>Peptostreptococcales</taxon>
        <taxon>Peptostreptococcaceae</taxon>
        <taxon>Romboutsia</taxon>
    </lineage>
</organism>
<protein>
    <submittedName>
        <fullName evidence="10">Lipopolysaccharide biosynthesis protein</fullName>
    </submittedName>
</protein>
<name>A0ABR7JLP8_9FIRM</name>
<evidence type="ECO:0000256" key="4">
    <source>
        <dbReference type="ARBA" id="ARBA00022692"/>
    </source>
</evidence>
<evidence type="ECO:0000256" key="1">
    <source>
        <dbReference type="ARBA" id="ARBA00004651"/>
    </source>
</evidence>
<keyword evidence="6 7" id="KW-0472">Membrane</keyword>
<dbReference type="InterPro" id="IPR003856">
    <property type="entry name" value="LPS_length_determ_N"/>
</dbReference>
<evidence type="ECO:0000313" key="10">
    <source>
        <dbReference type="EMBL" id="MBC5995834.1"/>
    </source>
</evidence>
<keyword evidence="3" id="KW-1003">Cell membrane</keyword>
<proteinExistence type="inferred from homology"/>
<evidence type="ECO:0000256" key="3">
    <source>
        <dbReference type="ARBA" id="ARBA00022475"/>
    </source>
</evidence>